<proteinExistence type="predicted"/>
<sequence length="102" mass="10807">MAEGRALAGPAQVHQARFDGDPTSIVRLLMRTEARGNMAATEAGAGLLDCLPDLPTTSLVGLSQHLVDEGLSALLRFPRFGAKALTAFCKTGKPHRRISVNP</sequence>
<dbReference type="AlphaFoldDB" id="S6AGA4"/>
<dbReference type="Proteomes" id="UP000015503">
    <property type="component" value="Chromosome"/>
</dbReference>
<protein>
    <submittedName>
        <fullName evidence="1">Uncharacterized protein</fullName>
    </submittedName>
</protein>
<dbReference type="KEGG" id="pre:PCA10_35450"/>
<reference evidence="1 2" key="1">
    <citation type="journal article" date="2013" name="Genome Announc.">
        <title>Complete Genome Sequence of the Carbazole Degrader Pseudomonas resinovorans Strain CA10 (NBRC 106553).</title>
        <authorList>
            <person name="Shintani M."/>
            <person name="Hosoyama A."/>
            <person name="Ohji S."/>
            <person name="Tsuchikane K."/>
            <person name="Takarada H."/>
            <person name="Yamazoe A."/>
            <person name="Fujita N."/>
            <person name="Nojiri H."/>
        </authorList>
    </citation>
    <scope>NUCLEOTIDE SEQUENCE [LARGE SCALE GENOMIC DNA]</scope>
    <source>
        <strain evidence="1 2">NBRC 106553</strain>
    </source>
</reference>
<name>S6AGA4_METRE</name>
<dbReference type="HOGENOM" id="CLU_2275038_0_0_6"/>
<dbReference type="EMBL" id="AP013068">
    <property type="protein sequence ID" value="BAN49277.1"/>
    <property type="molecule type" value="Genomic_DNA"/>
</dbReference>
<organism evidence="1 2">
    <name type="scientific">Metapseudomonas resinovorans NBRC 106553</name>
    <dbReference type="NCBI Taxonomy" id="1245471"/>
    <lineage>
        <taxon>Bacteria</taxon>
        <taxon>Pseudomonadati</taxon>
        <taxon>Pseudomonadota</taxon>
        <taxon>Gammaproteobacteria</taxon>
        <taxon>Pseudomonadales</taxon>
        <taxon>Pseudomonadaceae</taxon>
        <taxon>Metapseudomonas</taxon>
    </lineage>
</organism>
<evidence type="ECO:0000313" key="1">
    <source>
        <dbReference type="EMBL" id="BAN49277.1"/>
    </source>
</evidence>
<evidence type="ECO:0000313" key="2">
    <source>
        <dbReference type="Proteomes" id="UP000015503"/>
    </source>
</evidence>
<gene>
    <name evidence="1" type="ORF">PCA10_35450</name>
</gene>
<keyword evidence="2" id="KW-1185">Reference proteome</keyword>
<accession>S6AGA4</accession>